<dbReference type="PANTHER" id="PTHR23403">
    <property type="entry name" value="TREHALASE"/>
    <property type="match status" value="1"/>
</dbReference>
<dbReference type="Gene3D" id="3.20.20.190">
    <property type="entry name" value="Phosphatidylinositol (PI) phosphodiesterase"/>
    <property type="match status" value="1"/>
</dbReference>
<evidence type="ECO:0000256" key="6">
    <source>
        <dbReference type="SAM" id="MobiDB-lite"/>
    </source>
</evidence>
<reference evidence="9" key="1">
    <citation type="journal article" date="2017" name="Genome Announc.">
        <title>Genome sequences of Cyberlindnera fabianii 65, Pichia kudriavzevii 129, and Saccharomyces cerevisiae 131 isolated from fermented masau fruits in Zimbabwe.</title>
        <authorList>
            <person name="van Rijswijck I.M.H."/>
            <person name="Derks M.F.L."/>
            <person name="Abee T."/>
            <person name="de Ridder D."/>
            <person name="Smid E.J."/>
        </authorList>
    </citation>
    <scope>NUCLEOTIDE SEQUENCE [LARGE SCALE GENOMIC DNA]</scope>
    <source>
        <strain evidence="9">129</strain>
    </source>
</reference>
<dbReference type="PROSITE" id="PS00928">
    <property type="entry name" value="TREHALASE_2"/>
    <property type="match status" value="1"/>
</dbReference>
<feature type="compositionally biased region" description="Acidic residues" evidence="6">
    <location>
        <begin position="220"/>
        <end position="229"/>
    </location>
</feature>
<dbReference type="SUPFAM" id="SSF51695">
    <property type="entry name" value="PLC-like phosphodiesterases"/>
    <property type="match status" value="1"/>
</dbReference>
<dbReference type="Gene3D" id="1.50.10.10">
    <property type="match status" value="1"/>
</dbReference>
<dbReference type="GO" id="GO:0008081">
    <property type="term" value="F:phosphoric diester hydrolase activity"/>
    <property type="evidence" value="ECO:0007669"/>
    <property type="project" value="InterPro"/>
</dbReference>
<dbReference type="PANTHER" id="PTHR23403:SF6">
    <property type="entry name" value="CYTOSOLIC NEUTRAL TREHALASE-RELATED"/>
    <property type="match status" value="1"/>
</dbReference>
<evidence type="ECO:0000256" key="2">
    <source>
        <dbReference type="ARBA" id="ARBA00005615"/>
    </source>
</evidence>
<evidence type="ECO:0000259" key="7">
    <source>
        <dbReference type="PROSITE" id="PS51704"/>
    </source>
</evidence>
<dbReference type="PROSITE" id="PS51704">
    <property type="entry name" value="GP_PDE"/>
    <property type="match status" value="1"/>
</dbReference>
<evidence type="ECO:0000256" key="3">
    <source>
        <dbReference type="ARBA" id="ARBA00022801"/>
    </source>
</evidence>
<dbReference type="GO" id="GO:0005737">
    <property type="term" value="C:cytoplasm"/>
    <property type="evidence" value="ECO:0007669"/>
    <property type="project" value="InterPro"/>
</dbReference>
<organism evidence="8 9">
    <name type="scientific">Pichia kudriavzevii</name>
    <name type="common">Yeast</name>
    <name type="synonym">Issatchenkia orientalis</name>
    <dbReference type="NCBI Taxonomy" id="4909"/>
    <lineage>
        <taxon>Eukaryota</taxon>
        <taxon>Fungi</taxon>
        <taxon>Dikarya</taxon>
        <taxon>Ascomycota</taxon>
        <taxon>Saccharomycotina</taxon>
        <taxon>Pichiomycetes</taxon>
        <taxon>Pichiales</taxon>
        <taxon>Pichiaceae</taxon>
        <taxon>Pichia</taxon>
    </lineage>
</organism>
<accession>A0A1V2LFU6</accession>
<dbReference type="Pfam" id="PF07492">
    <property type="entry name" value="Trehalase_Ca-bi"/>
    <property type="match status" value="1"/>
</dbReference>
<comment type="similarity">
    <text evidence="2 5">Belongs to the glycosyl hydrolase 37 family.</text>
</comment>
<comment type="caution">
    <text evidence="8">The sequence shown here is derived from an EMBL/GenBank/DDBJ whole genome shotgun (WGS) entry which is preliminary data.</text>
</comment>
<dbReference type="InterPro" id="IPR012341">
    <property type="entry name" value="6hp_glycosidase-like_sf"/>
</dbReference>
<dbReference type="SUPFAM" id="SSF48208">
    <property type="entry name" value="Six-hairpin glycosidases"/>
    <property type="match status" value="1"/>
</dbReference>
<dbReference type="Pfam" id="PF03009">
    <property type="entry name" value="GDPD"/>
    <property type="match status" value="1"/>
</dbReference>
<dbReference type="PRINTS" id="PR00744">
    <property type="entry name" value="GLHYDRLASE37"/>
</dbReference>
<dbReference type="EMBL" id="MQVM01000062">
    <property type="protein sequence ID" value="ONH70709.1"/>
    <property type="molecule type" value="Genomic_DNA"/>
</dbReference>
<sequence length="1304" mass="150648">MDSNEEVISPTQLHPPIEEKIPSSGTVSDSPRHRRKSSLEVDPYEPSDLYYSAATDPSNKSSKFSRFRTRSVVAPKRSHRLQSFTLNPELLGIHDKNNQFGLFSSHTEGSNTKDSKFSHGLTLQQLKSLNLSTSGTNTPVISDSDDDGINSDLESDVENDEESLTKSHSTGSLIADVDQRVANYQIEMSSPNVTSEELNENLKDIPNDADLMREVTGLEDPFDDDDDDNNNNNNNNKKNKNKNKKKNKNKNKNDNNESNNDNDNENQTKAKTNKVKPSTTNLEIPFPSSSPMNKLKDGNVKKILPEKHLFPSPSTPTVRRRGSADLSSSLSNSKRFFISDIDATLKELLRNEDTDKDCQITIDDTGPKVLKLGTANSGGFRQYDIRGTYMLSNLLQELTIAKRFGRKQMILDEARLNENPVSRLHRLITTSFWKNLTRKVDEDSILEMAQDTKIRSKEAKYPRIYVPYDEEEQYYYYSKIAKKNKDYKLDVVYLPKDITADYVESINNIPGLLALAVRRKSNTFGDLEGYPYVVPGGRFNEQYGWDSYFETLGLLASDYLEPCIGMCENFIFEINHYGKILNANRSYYLCRSQPPFLTDMALRIFNYIKEKQGREDLSLLKRAFMAAIKEYNEVWCSPPRLDPFTGLSTYHPDGKGIPPETEESHFHAVLQPFVEKYKLTYKEFETRYNKGLIKEPDLDEYFLHDRAVRESGHDTSYRLEGVCANLATVDLNSLLYKYEVDIAFVIKTYFNNELTLPDGTIETSEKWIALAEKRKELIETYMWNEKESLYFDYNIKKQKQSRYESVTAFYTLWAGLCSKERAEVMIRNSLYKFEEFGGLVSGTKKSRGELGIDKPVRQWDYPFAWAPHQMLVWEGLKRYGKKNIAQRLSYRWLYLMTLAFVDFNGIVVEKYDATSERQPHKVEAEYGNQGAGFKGVATEGFGWVNASFIVGLQNLDTLGKRALGLVTSPNDFFEKMKGRYIPLCYSFKLEKKQIHDCNLYTNHASQRYKAEYPENTIRAFQTAVEAGCDVIETDLHISADDHIIIAHDIDTSRVFGESYDVTKTNYVGTLDQLLTLREPRSKMPLFRDVLLWCIETNEQHKDRNIKLMLDIKGDNDPVQLYNLMWELLHDLKGIDFWKNKLIFGLWSPQFYIPEKLNGFKVINISFDFHSAKAFYEKVVDLHSGATIHGISMIKFILYREKDLNDMMDWLHENNLKLWLWTINNNLELKQAIEKTVKNKEILLDGIVTDDPIKVYERFPENKISWNYNFKLWLQNSLFGILLFLYRRNFNLKPAFNMLKRLGLI</sequence>
<evidence type="ECO:0000313" key="8">
    <source>
        <dbReference type="EMBL" id="ONH70709.1"/>
    </source>
</evidence>
<evidence type="ECO:0000256" key="1">
    <source>
        <dbReference type="ARBA" id="ARBA00001576"/>
    </source>
</evidence>
<dbReference type="PROSITE" id="PS00927">
    <property type="entry name" value="TREHALASE_1"/>
    <property type="match status" value="1"/>
</dbReference>
<comment type="catalytic activity">
    <reaction evidence="1 5">
        <text>alpha,alpha-trehalose + H2O = alpha-D-glucose + beta-D-glucose</text>
        <dbReference type="Rhea" id="RHEA:32675"/>
        <dbReference type="ChEBI" id="CHEBI:15377"/>
        <dbReference type="ChEBI" id="CHEBI:15903"/>
        <dbReference type="ChEBI" id="CHEBI:16551"/>
        <dbReference type="ChEBI" id="CHEBI:17925"/>
        <dbReference type="EC" id="3.2.1.28"/>
    </reaction>
</comment>
<dbReference type="GO" id="GO:0004555">
    <property type="term" value="F:alpha,alpha-trehalase activity"/>
    <property type="evidence" value="ECO:0007669"/>
    <property type="project" value="UniProtKB-EC"/>
</dbReference>
<dbReference type="GO" id="GO:0005509">
    <property type="term" value="F:calcium ion binding"/>
    <property type="evidence" value="ECO:0007669"/>
    <property type="project" value="InterPro"/>
</dbReference>
<keyword evidence="4 5" id="KW-0326">Glycosidase</keyword>
<dbReference type="VEuPathDB" id="FungiDB:C5L36_0D01960"/>
<feature type="compositionally biased region" description="Acidic residues" evidence="6">
    <location>
        <begin position="143"/>
        <end position="162"/>
    </location>
</feature>
<gene>
    <name evidence="8" type="ORF">BOH78_5026</name>
</gene>
<dbReference type="Proteomes" id="UP000189274">
    <property type="component" value="Unassembled WGS sequence"/>
</dbReference>
<feature type="region of interest" description="Disordered" evidence="6">
    <location>
        <begin position="132"/>
        <end position="171"/>
    </location>
</feature>
<dbReference type="GO" id="GO:0005993">
    <property type="term" value="P:trehalose catabolic process"/>
    <property type="evidence" value="ECO:0007669"/>
    <property type="project" value="InterPro"/>
</dbReference>
<dbReference type="InterPro" id="IPR017946">
    <property type="entry name" value="PLC-like_Pdiesterase_TIM-brl"/>
</dbReference>
<dbReference type="VEuPathDB" id="FungiDB:C5L36_0D01950"/>
<evidence type="ECO:0000256" key="5">
    <source>
        <dbReference type="RuleBase" id="RU361180"/>
    </source>
</evidence>
<feature type="compositionally biased region" description="Basic residues" evidence="6">
    <location>
        <begin position="237"/>
        <end position="250"/>
    </location>
</feature>
<dbReference type="InterPro" id="IPR018232">
    <property type="entry name" value="Glyco_hydro_37_CS"/>
</dbReference>
<feature type="compositionally biased region" description="Polar residues" evidence="6">
    <location>
        <begin position="267"/>
        <end position="292"/>
    </location>
</feature>
<dbReference type="InterPro" id="IPR001661">
    <property type="entry name" value="Glyco_hydro_37"/>
</dbReference>
<dbReference type="EC" id="3.2.1.28" evidence="5"/>
<feature type="domain" description="GP-PDE" evidence="7">
    <location>
        <begin position="1000"/>
        <end position="1258"/>
    </location>
</feature>
<feature type="compositionally biased region" description="Basic and acidic residues" evidence="6">
    <location>
        <begin position="294"/>
        <end position="309"/>
    </location>
</feature>
<dbReference type="InterPro" id="IPR030395">
    <property type="entry name" value="GP_PDE_dom"/>
</dbReference>
<feature type="region of interest" description="Disordered" evidence="6">
    <location>
        <begin position="1"/>
        <end position="67"/>
    </location>
</feature>
<feature type="region of interest" description="Disordered" evidence="6">
    <location>
        <begin position="218"/>
        <end position="327"/>
    </location>
</feature>
<evidence type="ECO:0000313" key="9">
    <source>
        <dbReference type="Proteomes" id="UP000189274"/>
    </source>
</evidence>
<name>A0A1V2LFU6_PICKU</name>
<protein>
    <recommendedName>
        <fullName evidence="5">Trehalase</fullName>
        <ecNumber evidence="5">3.2.1.28</ecNumber>
    </recommendedName>
    <alternativeName>
        <fullName evidence="5">Alpha-trehalose glucohydrolase</fullName>
    </alternativeName>
</protein>
<dbReference type="GO" id="GO:0006629">
    <property type="term" value="P:lipid metabolic process"/>
    <property type="evidence" value="ECO:0007669"/>
    <property type="project" value="InterPro"/>
</dbReference>
<dbReference type="InterPro" id="IPR008928">
    <property type="entry name" value="6-hairpin_glycosidase_sf"/>
</dbReference>
<proteinExistence type="inferred from homology"/>
<dbReference type="InterPro" id="IPR011120">
    <property type="entry name" value="Trehalase_Ca-bd"/>
</dbReference>
<evidence type="ECO:0000256" key="4">
    <source>
        <dbReference type="ARBA" id="ARBA00023295"/>
    </source>
</evidence>
<dbReference type="Pfam" id="PF01204">
    <property type="entry name" value="Trehalase"/>
    <property type="match status" value="1"/>
</dbReference>
<keyword evidence="3 5" id="KW-0378">Hydrolase</keyword>